<accession>A0A2W5BHX1</accession>
<proteinExistence type="predicted"/>
<gene>
    <name evidence="2" type="ORF">DI626_10005</name>
</gene>
<protein>
    <submittedName>
        <fullName evidence="2">LD-carboxypeptidase</fullName>
    </submittedName>
</protein>
<name>A0A2W5BHX1_9BACT</name>
<keyword evidence="2" id="KW-0645">Protease</keyword>
<dbReference type="GO" id="GO:0004180">
    <property type="term" value="F:carboxypeptidase activity"/>
    <property type="evidence" value="ECO:0007669"/>
    <property type="project" value="UniProtKB-KW"/>
</dbReference>
<dbReference type="InterPro" id="IPR027478">
    <property type="entry name" value="LdcA_N"/>
</dbReference>
<evidence type="ECO:0000313" key="3">
    <source>
        <dbReference type="Proteomes" id="UP000249557"/>
    </source>
</evidence>
<evidence type="ECO:0000313" key="2">
    <source>
        <dbReference type="EMBL" id="PZO82621.1"/>
    </source>
</evidence>
<reference evidence="2 3" key="1">
    <citation type="submission" date="2017-08" db="EMBL/GenBank/DDBJ databases">
        <title>Infants hospitalized years apart are colonized by the same room-sourced microbial strains.</title>
        <authorList>
            <person name="Brooks B."/>
            <person name="Olm M.R."/>
            <person name="Firek B.A."/>
            <person name="Baker R."/>
            <person name="Thomas B.C."/>
            <person name="Morowitz M.J."/>
            <person name="Banfield J.F."/>
        </authorList>
    </citation>
    <scope>NUCLEOTIDE SEQUENCE [LARGE SCALE GENOMIC DNA]</scope>
    <source>
        <strain evidence="2">S2_018_000_R2_104</strain>
    </source>
</reference>
<dbReference type="InterPro" id="IPR029062">
    <property type="entry name" value="Class_I_gatase-like"/>
</dbReference>
<comment type="caution">
    <text evidence="2">The sequence shown here is derived from an EMBL/GenBank/DDBJ whole genome shotgun (WGS) entry which is preliminary data.</text>
</comment>
<organism evidence="2 3">
    <name type="scientific">Micavibrio aeruginosavorus</name>
    <dbReference type="NCBI Taxonomy" id="349221"/>
    <lineage>
        <taxon>Bacteria</taxon>
        <taxon>Pseudomonadati</taxon>
        <taxon>Bdellovibrionota</taxon>
        <taxon>Bdellovibrionia</taxon>
        <taxon>Bdellovibrionales</taxon>
        <taxon>Pseudobdellovibrionaceae</taxon>
        <taxon>Micavibrio</taxon>
    </lineage>
</organism>
<dbReference type="AlphaFoldDB" id="A0A2W5BHX1"/>
<evidence type="ECO:0000259" key="1">
    <source>
        <dbReference type="Pfam" id="PF02016"/>
    </source>
</evidence>
<feature type="non-terminal residue" evidence="2">
    <location>
        <position position="185"/>
    </location>
</feature>
<dbReference type="PANTHER" id="PTHR30237">
    <property type="entry name" value="MURAMOYLTETRAPEPTIDE CARBOXYPEPTIDASE"/>
    <property type="match status" value="1"/>
</dbReference>
<dbReference type="SUPFAM" id="SSF52317">
    <property type="entry name" value="Class I glutamine amidotransferase-like"/>
    <property type="match status" value="1"/>
</dbReference>
<dbReference type="PANTHER" id="PTHR30237:SF2">
    <property type="entry name" value="MUREIN TETRAPEPTIDE CARBOXYPEPTIDASE"/>
    <property type="match status" value="1"/>
</dbReference>
<dbReference type="Gene3D" id="3.40.50.10740">
    <property type="entry name" value="Class I glutamine amidotransferase-like"/>
    <property type="match status" value="1"/>
</dbReference>
<dbReference type="InterPro" id="IPR040449">
    <property type="entry name" value="Peptidase_S66_N"/>
</dbReference>
<sequence>MMIIQPPFLISGDTIGVMAPSSRIARADIDCAKSFLEERGYGVFIHPQTYLHADDDPATQYAGTVQEKVSALHDLAANSDIKAVFFASGGQRAMHMLDHIDYTLIAQNPKIYMGFSDNTSLVNAISAKSGLVTYHGPTFKRLLKNPQADFNLRLLSGLEKSIPLEGATTLKNGTAEGTLFGGNLA</sequence>
<feature type="domain" description="LD-carboxypeptidase N-terminal" evidence="1">
    <location>
        <begin position="15"/>
        <end position="136"/>
    </location>
</feature>
<keyword evidence="2" id="KW-0121">Carboxypeptidase</keyword>
<dbReference type="InterPro" id="IPR003507">
    <property type="entry name" value="S66_fam"/>
</dbReference>
<dbReference type="EMBL" id="QFNK01000256">
    <property type="protein sequence ID" value="PZO82621.1"/>
    <property type="molecule type" value="Genomic_DNA"/>
</dbReference>
<dbReference type="Proteomes" id="UP000249557">
    <property type="component" value="Unassembled WGS sequence"/>
</dbReference>
<dbReference type="Pfam" id="PF02016">
    <property type="entry name" value="Peptidase_S66"/>
    <property type="match status" value="1"/>
</dbReference>
<keyword evidence="2" id="KW-0378">Hydrolase</keyword>